<dbReference type="Proteomes" id="UP000651977">
    <property type="component" value="Unassembled WGS sequence"/>
</dbReference>
<name>A0ABQ1I503_9ALTE</name>
<dbReference type="PANTHER" id="PTHR11383:SF3">
    <property type="entry name" value="NAD(P)H PYROPHOSPHATASE NUDT13, MITOCHONDRIAL"/>
    <property type="match status" value="1"/>
</dbReference>
<comment type="cofactor">
    <cofactor evidence="1">
        <name>Mg(2+)</name>
        <dbReference type="ChEBI" id="CHEBI:18420"/>
    </cofactor>
</comment>
<dbReference type="Pfam" id="PF09297">
    <property type="entry name" value="Zn_ribbon_NUD"/>
    <property type="match status" value="1"/>
</dbReference>
<evidence type="ECO:0000256" key="6">
    <source>
        <dbReference type="ARBA" id="ARBA00023027"/>
    </source>
</evidence>
<evidence type="ECO:0000256" key="5">
    <source>
        <dbReference type="ARBA" id="ARBA00022842"/>
    </source>
</evidence>
<keyword evidence="3" id="KW-0479">Metal-binding</keyword>
<organism evidence="8 9">
    <name type="scientific">Agarivorans gilvus</name>
    <dbReference type="NCBI Taxonomy" id="680279"/>
    <lineage>
        <taxon>Bacteria</taxon>
        <taxon>Pseudomonadati</taxon>
        <taxon>Pseudomonadota</taxon>
        <taxon>Gammaproteobacteria</taxon>
        <taxon>Alteromonadales</taxon>
        <taxon>Alteromonadaceae</taxon>
        <taxon>Agarivorans</taxon>
    </lineage>
</organism>
<gene>
    <name evidence="8" type="primary">nudC</name>
    <name evidence="8" type="ORF">GCM10007414_33520</name>
</gene>
<evidence type="ECO:0000313" key="9">
    <source>
        <dbReference type="Proteomes" id="UP000651977"/>
    </source>
</evidence>
<keyword evidence="5" id="KW-0460">Magnesium</keyword>
<dbReference type="Gene3D" id="3.90.79.10">
    <property type="entry name" value="Nucleoside Triphosphate Pyrophosphohydrolase"/>
    <property type="match status" value="1"/>
</dbReference>
<sequence>MDKQFGWWFFTCERQILVIPHGEHIPYGDLDDLPVPSLDTSKAERFAHYKGEACIRLELAEPLDLGMGEWMDLRSSMALLSPSVFDLVGKAQQFALFLKTHRFCGCCGESLQRVDWELAMQCEHCGFRAYPRISPSIIVLISDGKRLLLANHRRHQQKDWPIYTAIAGFVEAGETLEQTVHREVREETGVKIKNLRYWKSQPWAFPHSLMAAYFAEYDSGELNIDRRELCDVQWFEPDKLPNLPPHGTIAREMIEHWLHQTCSSQH</sequence>
<evidence type="ECO:0000256" key="1">
    <source>
        <dbReference type="ARBA" id="ARBA00001946"/>
    </source>
</evidence>
<dbReference type="SUPFAM" id="SSF55811">
    <property type="entry name" value="Nudix"/>
    <property type="match status" value="2"/>
</dbReference>
<evidence type="ECO:0000256" key="2">
    <source>
        <dbReference type="ARBA" id="ARBA00012381"/>
    </source>
</evidence>
<evidence type="ECO:0000256" key="4">
    <source>
        <dbReference type="ARBA" id="ARBA00022801"/>
    </source>
</evidence>
<keyword evidence="4" id="KW-0378">Hydrolase</keyword>
<dbReference type="EC" id="3.6.1.22" evidence="2"/>
<evidence type="ECO:0000313" key="8">
    <source>
        <dbReference type="EMBL" id="GGB17407.1"/>
    </source>
</evidence>
<dbReference type="Gene3D" id="3.90.79.20">
    <property type="match status" value="1"/>
</dbReference>
<evidence type="ECO:0000259" key="7">
    <source>
        <dbReference type="PROSITE" id="PS51462"/>
    </source>
</evidence>
<keyword evidence="9" id="KW-1185">Reference proteome</keyword>
<dbReference type="EMBL" id="BMDY01000024">
    <property type="protein sequence ID" value="GGB17407.1"/>
    <property type="molecule type" value="Genomic_DNA"/>
</dbReference>
<accession>A0ABQ1I503</accession>
<proteinExistence type="predicted"/>
<evidence type="ECO:0000256" key="3">
    <source>
        <dbReference type="ARBA" id="ARBA00022723"/>
    </source>
</evidence>
<dbReference type="InterPro" id="IPR049734">
    <property type="entry name" value="NudC-like_C"/>
</dbReference>
<comment type="caution">
    <text evidence="8">The sequence shown here is derived from an EMBL/GenBank/DDBJ whole genome shotgun (WGS) entry which is preliminary data.</text>
</comment>
<feature type="domain" description="Nudix hydrolase" evidence="7">
    <location>
        <begin position="131"/>
        <end position="257"/>
    </location>
</feature>
<dbReference type="NCBIfam" id="NF001299">
    <property type="entry name" value="PRK00241.1"/>
    <property type="match status" value="1"/>
</dbReference>
<keyword evidence="6" id="KW-0520">NAD</keyword>
<dbReference type="InterPro" id="IPR020084">
    <property type="entry name" value="NUDIX_hydrolase_CS"/>
</dbReference>
<dbReference type="InterPro" id="IPR000086">
    <property type="entry name" value="NUDIX_hydrolase_dom"/>
</dbReference>
<protein>
    <recommendedName>
        <fullName evidence="2">NAD(+) diphosphatase</fullName>
        <ecNumber evidence="2">3.6.1.22</ecNumber>
    </recommendedName>
</protein>
<dbReference type="PROSITE" id="PS00893">
    <property type="entry name" value="NUDIX_BOX"/>
    <property type="match status" value="1"/>
</dbReference>
<dbReference type="RefSeq" id="WP_055733916.1">
    <property type="nucleotide sequence ID" value="NZ_BMDY01000024.1"/>
</dbReference>
<dbReference type="CDD" id="cd03429">
    <property type="entry name" value="NUDIX_NADH_pyrophosphatase_Nudt13"/>
    <property type="match status" value="1"/>
</dbReference>
<dbReference type="InterPro" id="IPR015376">
    <property type="entry name" value="Znr_NADH_PPase"/>
</dbReference>
<dbReference type="PANTHER" id="PTHR11383">
    <property type="entry name" value="NUCLEOSIDE DIPHOSPHATE-LINKED MOIETY X MOTIF 13"/>
    <property type="match status" value="1"/>
</dbReference>
<dbReference type="InterPro" id="IPR015797">
    <property type="entry name" value="NUDIX_hydrolase-like_dom_sf"/>
</dbReference>
<dbReference type="PROSITE" id="PS51462">
    <property type="entry name" value="NUDIX"/>
    <property type="match status" value="1"/>
</dbReference>
<dbReference type="InterPro" id="IPR015375">
    <property type="entry name" value="NADH_PPase-like_N"/>
</dbReference>
<dbReference type="Pfam" id="PF00293">
    <property type="entry name" value="NUDIX"/>
    <property type="match status" value="1"/>
</dbReference>
<dbReference type="Pfam" id="PF09296">
    <property type="entry name" value="NUDIX-like"/>
    <property type="match status" value="1"/>
</dbReference>
<reference evidence="9" key="1">
    <citation type="journal article" date="2019" name="Int. J. Syst. Evol. Microbiol.">
        <title>The Global Catalogue of Microorganisms (GCM) 10K type strain sequencing project: providing services to taxonomists for standard genome sequencing and annotation.</title>
        <authorList>
            <consortium name="The Broad Institute Genomics Platform"/>
            <consortium name="The Broad Institute Genome Sequencing Center for Infectious Disease"/>
            <person name="Wu L."/>
            <person name="Ma J."/>
        </authorList>
    </citation>
    <scope>NUCLEOTIDE SEQUENCE [LARGE SCALE GENOMIC DNA]</scope>
    <source>
        <strain evidence="9">CGMCC 1.10131</strain>
    </source>
</reference>